<dbReference type="AlphaFoldDB" id="A0A9D1I0X7"/>
<evidence type="ECO:0000259" key="2">
    <source>
        <dbReference type="Pfam" id="PF03151"/>
    </source>
</evidence>
<feature type="domain" description="Sugar phosphate transporter" evidence="2">
    <location>
        <begin position="65"/>
        <end position="285"/>
    </location>
</feature>
<feature type="transmembrane region" description="Helical" evidence="1">
    <location>
        <begin position="131"/>
        <end position="151"/>
    </location>
</feature>
<keyword evidence="1" id="KW-0812">Transmembrane</keyword>
<protein>
    <submittedName>
        <fullName evidence="3">DMT family transporter</fullName>
    </submittedName>
</protein>
<reference evidence="3" key="2">
    <citation type="journal article" date="2021" name="PeerJ">
        <title>Extensive microbial diversity within the chicken gut microbiome revealed by metagenomics and culture.</title>
        <authorList>
            <person name="Gilroy R."/>
            <person name="Ravi A."/>
            <person name="Getino M."/>
            <person name="Pursley I."/>
            <person name="Horton D.L."/>
            <person name="Alikhan N.F."/>
            <person name="Baker D."/>
            <person name="Gharbi K."/>
            <person name="Hall N."/>
            <person name="Watson M."/>
            <person name="Adriaenssens E.M."/>
            <person name="Foster-Nyarko E."/>
            <person name="Jarju S."/>
            <person name="Secka A."/>
            <person name="Antonio M."/>
            <person name="Oren A."/>
            <person name="Chaudhuri R.R."/>
            <person name="La Ragione R."/>
            <person name="Hildebrand F."/>
            <person name="Pallen M.J."/>
        </authorList>
    </citation>
    <scope>NUCLEOTIDE SEQUENCE</scope>
    <source>
        <strain evidence="3">ChiHcec3-6078</strain>
    </source>
</reference>
<sequence length="299" mass="32326">MQKNNLTAQQKYADRKIKFAMLGMGMAFISAICLVTFQNFNASAQNIVYALYDTGPTTNFMLCLMLLSLCECTCGIIVMIFSKVKNGIPFVEYKRLWKVKSSRTVLISALVAGPIATACTVSAVTYAGSTYVNIILTLTVVFIAIGGRIFLKENTSARMYLGIVIVFAGCAIASWSKPEAIESAAFYLGIALALAAALGFAVEAIISTHAMDVSDTLELCAMYRAIGGAVLEFSIALIFAAVTGNLDIFTQALSFVFHTPFVMLLLFMTGVFMSLQYGLGYTCFNYCGATRGNVIIYTT</sequence>
<feature type="transmembrane region" description="Helical" evidence="1">
    <location>
        <begin position="60"/>
        <end position="84"/>
    </location>
</feature>
<feature type="transmembrane region" description="Helical" evidence="1">
    <location>
        <begin position="158"/>
        <end position="175"/>
    </location>
</feature>
<feature type="non-terminal residue" evidence="3">
    <location>
        <position position="299"/>
    </location>
</feature>
<name>A0A9D1I0X7_9FIRM</name>
<dbReference type="SUPFAM" id="SSF103481">
    <property type="entry name" value="Multidrug resistance efflux transporter EmrE"/>
    <property type="match status" value="1"/>
</dbReference>
<dbReference type="InterPro" id="IPR037185">
    <property type="entry name" value="EmrE-like"/>
</dbReference>
<feature type="transmembrane region" description="Helical" evidence="1">
    <location>
        <begin position="221"/>
        <end position="242"/>
    </location>
</feature>
<proteinExistence type="predicted"/>
<dbReference type="InterPro" id="IPR004853">
    <property type="entry name" value="Sugar_P_trans_dom"/>
</dbReference>
<feature type="transmembrane region" description="Helical" evidence="1">
    <location>
        <begin position="105"/>
        <end position="125"/>
    </location>
</feature>
<organism evidence="3 4">
    <name type="scientific">Candidatus Allocopromorpha excrementigallinarum</name>
    <dbReference type="NCBI Taxonomy" id="2840742"/>
    <lineage>
        <taxon>Bacteria</taxon>
        <taxon>Bacillati</taxon>
        <taxon>Bacillota</taxon>
        <taxon>Clostridia</taxon>
        <taxon>Eubacteriales</taxon>
        <taxon>Eubacteriaceae</taxon>
        <taxon>Eubacteriaceae incertae sedis</taxon>
        <taxon>Candidatus Allocopromorpha</taxon>
    </lineage>
</organism>
<feature type="transmembrane region" description="Helical" evidence="1">
    <location>
        <begin position="20"/>
        <end position="40"/>
    </location>
</feature>
<dbReference type="Proteomes" id="UP000824090">
    <property type="component" value="Unassembled WGS sequence"/>
</dbReference>
<dbReference type="EMBL" id="DVMP01000002">
    <property type="protein sequence ID" value="HIU24870.1"/>
    <property type="molecule type" value="Genomic_DNA"/>
</dbReference>
<reference evidence="3" key="1">
    <citation type="submission" date="2020-10" db="EMBL/GenBank/DDBJ databases">
        <authorList>
            <person name="Gilroy R."/>
        </authorList>
    </citation>
    <scope>NUCLEOTIDE SEQUENCE</scope>
    <source>
        <strain evidence="3">ChiHcec3-6078</strain>
    </source>
</reference>
<comment type="caution">
    <text evidence="3">The sequence shown here is derived from an EMBL/GenBank/DDBJ whole genome shotgun (WGS) entry which is preliminary data.</text>
</comment>
<keyword evidence="1" id="KW-0472">Membrane</keyword>
<dbReference type="Pfam" id="PF03151">
    <property type="entry name" value="TPT"/>
    <property type="match status" value="1"/>
</dbReference>
<evidence type="ECO:0000256" key="1">
    <source>
        <dbReference type="SAM" id="Phobius"/>
    </source>
</evidence>
<evidence type="ECO:0000313" key="4">
    <source>
        <dbReference type="Proteomes" id="UP000824090"/>
    </source>
</evidence>
<keyword evidence="1" id="KW-1133">Transmembrane helix</keyword>
<feature type="transmembrane region" description="Helical" evidence="1">
    <location>
        <begin position="187"/>
        <end position="209"/>
    </location>
</feature>
<accession>A0A9D1I0X7</accession>
<evidence type="ECO:0000313" key="3">
    <source>
        <dbReference type="EMBL" id="HIU24870.1"/>
    </source>
</evidence>
<gene>
    <name evidence="3" type="ORF">IAC50_00035</name>
</gene>